<accession>A0AAJ0LKG6</accession>
<dbReference type="AlphaFoldDB" id="A0AAJ0LKG6"/>
<dbReference type="EMBL" id="LDSN01000021">
    <property type="protein sequence ID" value="KTT18171.1"/>
    <property type="molecule type" value="Genomic_DNA"/>
</dbReference>
<dbReference type="RefSeq" id="WP_058638263.1">
    <property type="nucleotide sequence ID" value="NZ_CP019952.1"/>
</dbReference>
<name>A0AAJ0LKG6_9PSED</name>
<gene>
    <name evidence="1" type="ORF">NS96R_08710</name>
</gene>
<sequence>MVYTSTQAMGWGSIDRYRVARNGNEPRKQVALGAGDWCDLADRDLVTQKMTDRQSQLLELDALSPEWLSLEGSLLLT</sequence>
<evidence type="ECO:0000313" key="2">
    <source>
        <dbReference type="Proteomes" id="UP000071644"/>
    </source>
</evidence>
<protein>
    <submittedName>
        <fullName evidence="1">Uncharacterized protein</fullName>
    </submittedName>
</protein>
<comment type="caution">
    <text evidence="1">The sequence shown here is derived from an EMBL/GenBank/DDBJ whole genome shotgun (WGS) entry which is preliminary data.</text>
</comment>
<organism evidence="1 2">
    <name type="scientific">Pseudomonas parafulva</name>
    <dbReference type="NCBI Taxonomy" id="157782"/>
    <lineage>
        <taxon>Bacteria</taxon>
        <taxon>Pseudomonadati</taxon>
        <taxon>Pseudomonadota</taxon>
        <taxon>Gammaproteobacteria</taxon>
        <taxon>Pseudomonadales</taxon>
        <taxon>Pseudomonadaceae</taxon>
        <taxon>Pseudomonas</taxon>
    </lineage>
</organism>
<evidence type="ECO:0000313" key="1">
    <source>
        <dbReference type="EMBL" id="KTT18171.1"/>
    </source>
</evidence>
<proteinExistence type="predicted"/>
<reference evidence="1 2" key="1">
    <citation type="journal article" date="2016" name="Front. Microbiol.">
        <title>Genomic Resource of Rice Seed Associated Bacteria.</title>
        <authorList>
            <person name="Midha S."/>
            <person name="Bansal K."/>
            <person name="Sharma S."/>
            <person name="Kumar N."/>
            <person name="Patil P.P."/>
            <person name="Chaudhry V."/>
            <person name="Patil P.B."/>
        </authorList>
    </citation>
    <scope>NUCLEOTIDE SEQUENCE [LARGE SCALE GENOMIC DNA]</scope>
    <source>
        <strain evidence="1 2">NS96</strain>
    </source>
</reference>
<dbReference type="Proteomes" id="UP000071644">
    <property type="component" value="Unassembled WGS sequence"/>
</dbReference>